<dbReference type="InterPro" id="IPR024909">
    <property type="entry name" value="Cys-tRNA/MSH_ligase"/>
</dbReference>
<dbReference type="InterPro" id="IPR014729">
    <property type="entry name" value="Rossmann-like_a/b/a_fold"/>
</dbReference>
<evidence type="ECO:0000256" key="2">
    <source>
        <dbReference type="ARBA" id="ARBA00012832"/>
    </source>
</evidence>
<evidence type="ECO:0000313" key="14">
    <source>
        <dbReference type="Proteomes" id="UP000799437"/>
    </source>
</evidence>
<organism evidence="13 14">
    <name type="scientific">Pseudovirgaria hyperparasitica</name>
    <dbReference type="NCBI Taxonomy" id="470096"/>
    <lineage>
        <taxon>Eukaryota</taxon>
        <taxon>Fungi</taxon>
        <taxon>Dikarya</taxon>
        <taxon>Ascomycota</taxon>
        <taxon>Pezizomycotina</taxon>
        <taxon>Dothideomycetes</taxon>
        <taxon>Dothideomycetes incertae sedis</taxon>
        <taxon>Acrospermales</taxon>
        <taxon>Acrospermaceae</taxon>
        <taxon>Pseudovirgaria</taxon>
    </lineage>
</organism>
<accession>A0A6A6VXH0</accession>
<evidence type="ECO:0000256" key="6">
    <source>
        <dbReference type="ARBA" id="ARBA00022833"/>
    </source>
</evidence>
<evidence type="ECO:0000256" key="7">
    <source>
        <dbReference type="ARBA" id="ARBA00022840"/>
    </source>
</evidence>
<evidence type="ECO:0000259" key="12">
    <source>
        <dbReference type="Pfam" id="PF01406"/>
    </source>
</evidence>
<dbReference type="SUPFAM" id="SSF52374">
    <property type="entry name" value="Nucleotidylyl transferase"/>
    <property type="match status" value="1"/>
</dbReference>
<dbReference type="Gene3D" id="3.40.50.620">
    <property type="entry name" value="HUPs"/>
    <property type="match status" value="2"/>
</dbReference>
<feature type="region of interest" description="Disordered" evidence="11">
    <location>
        <begin position="725"/>
        <end position="754"/>
    </location>
</feature>
<dbReference type="GO" id="GO:0046872">
    <property type="term" value="F:metal ion binding"/>
    <property type="evidence" value="ECO:0007669"/>
    <property type="project" value="UniProtKB-KW"/>
</dbReference>
<dbReference type="HAMAP" id="MF_00041">
    <property type="entry name" value="Cys_tRNA_synth"/>
    <property type="match status" value="1"/>
</dbReference>
<evidence type="ECO:0000256" key="11">
    <source>
        <dbReference type="SAM" id="MobiDB-lite"/>
    </source>
</evidence>
<comment type="cofactor">
    <cofactor evidence="1">
        <name>Zn(2+)</name>
        <dbReference type="ChEBI" id="CHEBI:29105"/>
    </cofactor>
</comment>
<dbReference type="CDD" id="cd00672">
    <property type="entry name" value="CysRS_core"/>
    <property type="match status" value="1"/>
</dbReference>
<feature type="compositionally biased region" description="Basic and acidic residues" evidence="11">
    <location>
        <begin position="778"/>
        <end position="790"/>
    </location>
</feature>
<evidence type="ECO:0000256" key="3">
    <source>
        <dbReference type="ARBA" id="ARBA00022598"/>
    </source>
</evidence>
<dbReference type="FunFam" id="3.40.50.620:FF:000186">
    <property type="entry name" value="Putative Cysteinyl-tRNA synthetase"/>
    <property type="match status" value="1"/>
</dbReference>
<feature type="compositionally biased region" description="Basic and acidic residues" evidence="11">
    <location>
        <begin position="798"/>
        <end position="816"/>
    </location>
</feature>
<evidence type="ECO:0000256" key="5">
    <source>
        <dbReference type="ARBA" id="ARBA00022741"/>
    </source>
</evidence>
<dbReference type="GO" id="GO:0005524">
    <property type="term" value="F:ATP binding"/>
    <property type="evidence" value="ECO:0007669"/>
    <property type="project" value="UniProtKB-KW"/>
</dbReference>
<dbReference type="GO" id="GO:0006423">
    <property type="term" value="P:cysteinyl-tRNA aminoacylation"/>
    <property type="evidence" value="ECO:0007669"/>
    <property type="project" value="InterPro"/>
</dbReference>
<keyword evidence="6" id="KW-0862">Zinc</keyword>
<name>A0A6A6VXH0_9PEZI</name>
<dbReference type="PRINTS" id="PR00983">
    <property type="entry name" value="TRNASYNTHCYS"/>
</dbReference>
<keyword evidence="4" id="KW-0479">Metal-binding</keyword>
<sequence length="816" mass="91490">MATTRQQPVWQDPKTQSKAETLPALKVYNSLTRSKTPFTPLDPAGKAVTWYACGPTVYDDAHLGHARNYVSTDIIRRIMRDYFKFDMKFVMNITDVDDKIILRGRQQHLFGEFVEKHKEIDEEVLDTTTKAYAAYIKKNLKELPEGVDPQHFPAESMRVYQKVLFGGALEGDGPAGDKEAKVKMHIKTATSAAEVLSSASDTSKKIKPAEFYARAEDVLLPYLDSLYGAALDTSDHSIFTKLTKKFEDRFMEDVRALNCLDPDVLTRVTEYGPQIVDFVQKIEKNSFGYATSDGSVYFDIDAFEKAGNNYSRLEPWNRGNQELQADGEGSLTNKTSEKRSDADFALWKSSKPGEPYWPSPWGQGRPGWHIECSAMASDVLGPKIDIHSGGIDLAFPHHDNELAQSEAFWANQETGHGHDHGDGTHQWVNYFLHMGHLSISGSKMSKSLKNFTTIREALQRGEWTPRGLRIVFLLGGWHDGVEITPELVKAGESWEDKVQNFFLKAQDLQRNPKTSTPNADADSALAEALSSAQSALDVALCDSFDTPAAMRTISQLITQYNAREKEMLSPETVLSAARWITNIVTVFGLNGSARVDAANAIGWAGADIPDVAKQFIYPAAKLRDEIRRRAIAGQISSEEVERLASEDVAAKHQEMNAVPYAEVLSQFQEDVRALGSKSAPSKDYLALCDKLRDVQLWDLGIYLEDREGGQPAMVRPVDQQLVAERADKEAREQAKKDAKAKREKEEAEKAAKKLEQAKLSHLDMYKTKEYSAWDDEGLPTKDAKGDEIPKNKTKKLKKEWEKQKKLHEEWKARSTS</sequence>
<dbReference type="SUPFAM" id="SSF47323">
    <property type="entry name" value="Anticodon-binding domain of a subclass of class I aminoacyl-tRNA synthetases"/>
    <property type="match status" value="1"/>
</dbReference>
<dbReference type="AlphaFoldDB" id="A0A6A6VXH0"/>
<keyword evidence="7" id="KW-0067">ATP-binding</keyword>
<evidence type="ECO:0000256" key="1">
    <source>
        <dbReference type="ARBA" id="ARBA00001947"/>
    </source>
</evidence>
<keyword evidence="5" id="KW-0547">Nucleotide-binding</keyword>
<evidence type="ECO:0000256" key="4">
    <source>
        <dbReference type="ARBA" id="ARBA00022723"/>
    </source>
</evidence>
<feature type="domain" description="tRNA synthetases class I catalytic" evidence="12">
    <location>
        <begin position="46"/>
        <end position="489"/>
    </location>
</feature>
<keyword evidence="14" id="KW-1185">Reference proteome</keyword>
<dbReference type="PANTHER" id="PTHR10890">
    <property type="entry name" value="CYSTEINYL-TRNA SYNTHETASE"/>
    <property type="match status" value="1"/>
</dbReference>
<keyword evidence="3" id="KW-0436">Ligase</keyword>
<dbReference type="GO" id="GO:0005737">
    <property type="term" value="C:cytoplasm"/>
    <property type="evidence" value="ECO:0007669"/>
    <property type="project" value="TreeGrafter"/>
</dbReference>
<evidence type="ECO:0000256" key="10">
    <source>
        <dbReference type="ARBA" id="ARBA00031499"/>
    </source>
</evidence>
<dbReference type="Proteomes" id="UP000799437">
    <property type="component" value="Unassembled WGS sequence"/>
</dbReference>
<dbReference type="PANTHER" id="PTHR10890:SF3">
    <property type="entry name" value="CYSTEINE--TRNA LIGASE, CYTOPLASMIC"/>
    <property type="match status" value="1"/>
</dbReference>
<dbReference type="OrthoDB" id="438179at2759"/>
<dbReference type="GO" id="GO:0004817">
    <property type="term" value="F:cysteine-tRNA ligase activity"/>
    <property type="evidence" value="ECO:0007669"/>
    <property type="project" value="UniProtKB-EC"/>
</dbReference>
<dbReference type="GeneID" id="54486859"/>
<evidence type="ECO:0000313" key="13">
    <source>
        <dbReference type="EMBL" id="KAF2753951.1"/>
    </source>
</evidence>
<dbReference type="EMBL" id="ML996582">
    <property type="protein sequence ID" value="KAF2753951.1"/>
    <property type="molecule type" value="Genomic_DNA"/>
</dbReference>
<proteinExistence type="inferred from homology"/>
<dbReference type="Pfam" id="PF01406">
    <property type="entry name" value="tRNA-synt_1e"/>
    <property type="match status" value="1"/>
</dbReference>
<reference evidence="13" key="1">
    <citation type="journal article" date="2020" name="Stud. Mycol.">
        <title>101 Dothideomycetes genomes: a test case for predicting lifestyles and emergence of pathogens.</title>
        <authorList>
            <person name="Haridas S."/>
            <person name="Albert R."/>
            <person name="Binder M."/>
            <person name="Bloem J."/>
            <person name="Labutti K."/>
            <person name="Salamov A."/>
            <person name="Andreopoulos B."/>
            <person name="Baker S."/>
            <person name="Barry K."/>
            <person name="Bills G."/>
            <person name="Bluhm B."/>
            <person name="Cannon C."/>
            <person name="Castanera R."/>
            <person name="Culley D."/>
            <person name="Daum C."/>
            <person name="Ezra D."/>
            <person name="Gonzalez J."/>
            <person name="Henrissat B."/>
            <person name="Kuo A."/>
            <person name="Liang C."/>
            <person name="Lipzen A."/>
            <person name="Lutzoni F."/>
            <person name="Magnuson J."/>
            <person name="Mondo S."/>
            <person name="Nolan M."/>
            <person name="Ohm R."/>
            <person name="Pangilinan J."/>
            <person name="Park H.-J."/>
            <person name="Ramirez L."/>
            <person name="Alfaro M."/>
            <person name="Sun H."/>
            <person name="Tritt A."/>
            <person name="Yoshinaga Y."/>
            <person name="Zwiers L.-H."/>
            <person name="Turgeon B."/>
            <person name="Goodwin S."/>
            <person name="Spatafora J."/>
            <person name="Crous P."/>
            <person name="Grigoriev I."/>
        </authorList>
    </citation>
    <scope>NUCLEOTIDE SEQUENCE</scope>
    <source>
        <strain evidence="13">CBS 121739</strain>
    </source>
</reference>
<dbReference type="InterPro" id="IPR032678">
    <property type="entry name" value="tRNA-synt_1_cat_dom"/>
</dbReference>
<protein>
    <recommendedName>
        <fullName evidence="2">cysteine--tRNA ligase</fullName>
        <ecNumber evidence="2">6.1.1.16</ecNumber>
    </recommendedName>
    <alternativeName>
        <fullName evidence="10">Cysteinyl-tRNA synthetase</fullName>
    </alternativeName>
</protein>
<keyword evidence="8" id="KW-0648">Protein biosynthesis</keyword>
<dbReference type="FunFam" id="3.40.50.620:FF:000228">
    <property type="entry name" value="Cysteinyl-tRNA synthetase"/>
    <property type="match status" value="1"/>
</dbReference>
<evidence type="ECO:0000256" key="9">
    <source>
        <dbReference type="ARBA" id="ARBA00023146"/>
    </source>
</evidence>
<dbReference type="NCBIfam" id="TIGR00435">
    <property type="entry name" value="cysS"/>
    <property type="match status" value="1"/>
</dbReference>
<gene>
    <name evidence="13" type="ORF">EJ05DRAFT_489664</name>
</gene>
<keyword evidence="9 13" id="KW-0030">Aminoacyl-tRNA synthetase</keyword>
<dbReference type="InterPro" id="IPR009080">
    <property type="entry name" value="tRNAsynth_Ia_anticodon-bd"/>
</dbReference>
<dbReference type="EC" id="6.1.1.16" evidence="2"/>
<dbReference type="RefSeq" id="XP_033596402.1">
    <property type="nucleotide sequence ID" value="XM_033745805.1"/>
</dbReference>
<dbReference type="InterPro" id="IPR015803">
    <property type="entry name" value="Cys-tRNA-ligase"/>
</dbReference>
<feature type="region of interest" description="Disordered" evidence="11">
    <location>
        <begin position="773"/>
        <end position="816"/>
    </location>
</feature>
<evidence type="ECO:0000256" key="8">
    <source>
        <dbReference type="ARBA" id="ARBA00022917"/>
    </source>
</evidence>